<gene>
    <name evidence="1" type="ORF">ENJ61_06190</name>
</gene>
<dbReference type="Proteomes" id="UP000885792">
    <property type="component" value="Unassembled WGS sequence"/>
</dbReference>
<proteinExistence type="predicted"/>
<dbReference type="Gene3D" id="3.30.1460.10">
    <property type="match status" value="1"/>
</dbReference>
<name>A0A7C5QF16_AQUAO</name>
<accession>A0A7C5QF16</accession>
<sequence length="293" mass="34310">MEGKLERITLLTERYLNQIFGSLRVYREDGEFLIPWGSTVINVEVQEEKEEIFLRVCSPVALRVKPDKELMKFLLMENTSLKMCSFCVEFERGLLDIVLGTRIRFDFVTKDLLSYVTINVGNLANEYGKEILAVFGGLSFKDYIEREKLGKGIKGEEKILHDIFDLEDLRITLELYRLAEGGYLIVGKTGDTGQVFLRAERRKEIQEVFEFLEKLKSFIISKDIASLRKHLKHYEVEEYFLYNILAGKEGERARRLKEVEREIHFLTDLLMKGEISHEEYRKRMSDIERLLGS</sequence>
<dbReference type="EMBL" id="DRNB01000222">
    <property type="protein sequence ID" value="HHJ64481.1"/>
    <property type="molecule type" value="Genomic_DNA"/>
</dbReference>
<evidence type="ECO:0008006" key="2">
    <source>
        <dbReference type="Google" id="ProtNLM"/>
    </source>
</evidence>
<dbReference type="AlphaFoldDB" id="A0A7C5QF16"/>
<evidence type="ECO:0000313" key="1">
    <source>
        <dbReference type="EMBL" id="HHJ64481.1"/>
    </source>
</evidence>
<comment type="caution">
    <text evidence="1">The sequence shown here is derived from an EMBL/GenBank/DDBJ whole genome shotgun (WGS) entry which is preliminary data.</text>
</comment>
<protein>
    <recommendedName>
        <fullName evidence="2">SHOCT domain-containing protein</fullName>
    </recommendedName>
</protein>
<organism evidence="1">
    <name type="scientific">Aquifex aeolicus</name>
    <dbReference type="NCBI Taxonomy" id="63363"/>
    <lineage>
        <taxon>Bacteria</taxon>
        <taxon>Pseudomonadati</taxon>
        <taxon>Aquificota</taxon>
        <taxon>Aquificia</taxon>
        <taxon>Aquificales</taxon>
        <taxon>Aquificaceae</taxon>
        <taxon>Aquifex</taxon>
    </lineage>
</organism>
<reference evidence="1" key="1">
    <citation type="journal article" date="2020" name="mSystems">
        <title>Genome- and Community-Level Interaction Insights into Carbon Utilization and Element Cycling Functions of Hydrothermarchaeota in Hydrothermal Sediment.</title>
        <authorList>
            <person name="Zhou Z."/>
            <person name="Liu Y."/>
            <person name="Xu W."/>
            <person name="Pan J."/>
            <person name="Luo Z.H."/>
            <person name="Li M."/>
        </authorList>
    </citation>
    <scope>NUCLEOTIDE SEQUENCE [LARGE SCALE GENOMIC DNA]</scope>
    <source>
        <strain evidence="1">HyVt-501</strain>
    </source>
</reference>
<dbReference type="SUPFAM" id="SSF69635">
    <property type="entry name" value="Type III secretory system chaperone-like"/>
    <property type="match status" value="1"/>
</dbReference>